<dbReference type="PANTHER" id="PTHR47926">
    <property type="entry name" value="PENTATRICOPEPTIDE REPEAT-CONTAINING PROTEIN"/>
    <property type="match status" value="1"/>
</dbReference>
<reference evidence="2 3" key="1">
    <citation type="journal article" date="2023" name="Life. Sci Alliance">
        <title>Evolutionary insights into 3D genome organization and epigenetic landscape of Vigna mungo.</title>
        <authorList>
            <person name="Junaid A."/>
            <person name="Singh B."/>
            <person name="Bhatia S."/>
        </authorList>
    </citation>
    <scope>NUCLEOTIDE SEQUENCE [LARGE SCALE GENOMIC DNA]</scope>
    <source>
        <strain evidence="2">Urdbean</strain>
    </source>
</reference>
<dbReference type="InterPro" id="IPR011990">
    <property type="entry name" value="TPR-like_helical_dom_sf"/>
</dbReference>
<geneLocation type="mitochondrion" evidence="2"/>
<dbReference type="Proteomes" id="UP001374535">
    <property type="component" value="Mitochondrion MT"/>
</dbReference>
<keyword evidence="2" id="KW-0496">Mitochondrion</keyword>
<evidence type="ECO:0008006" key="4">
    <source>
        <dbReference type="Google" id="ProtNLM"/>
    </source>
</evidence>
<protein>
    <recommendedName>
        <fullName evidence="4">Pentatricopeptide repeat-containing protein</fullName>
    </recommendedName>
</protein>
<dbReference type="Gene3D" id="1.25.40.10">
    <property type="entry name" value="Tetratricopeptide repeat domain"/>
    <property type="match status" value="1"/>
</dbReference>
<dbReference type="EMBL" id="CP144701">
    <property type="protein sequence ID" value="WVZ26948.1"/>
    <property type="molecule type" value="Genomic_DNA"/>
</dbReference>
<dbReference type="Pfam" id="PF01535">
    <property type="entry name" value="PPR"/>
    <property type="match status" value="1"/>
</dbReference>
<dbReference type="AlphaFoldDB" id="A0AAQ3PKE5"/>
<dbReference type="InterPro" id="IPR002885">
    <property type="entry name" value="PPR_rpt"/>
</dbReference>
<keyword evidence="1" id="KW-0677">Repeat</keyword>
<evidence type="ECO:0000256" key="1">
    <source>
        <dbReference type="ARBA" id="ARBA00022737"/>
    </source>
</evidence>
<evidence type="ECO:0000313" key="2">
    <source>
        <dbReference type="EMBL" id="WVZ26948.1"/>
    </source>
</evidence>
<gene>
    <name evidence="2" type="ORF">V8G54_000123</name>
</gene>
<organism evidence="2 3">
    <name type="scientific">Vigna mungo</name>
    <name type="common">Black gram</name>
    <name type="synonym">Phaseolus mungo</name>
    <dbReference type="NCBI Taxonomy" id="3915"/>
    <lineage>
        <taxon>Eukaryota</taxon>
        <taxon>Viridiplantae</taxon>
        <taxon>Streptophyta</taxon>
        <taxon>Embryophyta</taxon>
        <taxon>Tracheophyta</taxon>
        <taxon>Spermatophyta</taxon>
        <taxon>Magnoliopsida</taxon>
        <taxon>eudicotyledons</taxon>
        <taxon>Gunneridae</taxon>
        <taxon>Pentapetalae</taxon>
        <taxon>rosids</taxon>
        <taxon>fabids</taxon>
        <taxon>Fabales</taxon>
        <taxon>Fabaceae</taxon>
        <taxon>Papilionoideae</taxon>
        <taxon>50 kb inversion clade</taxon>
        <taxon>NPAAA clade</taxon>
        <taxon>indigoferoid/millettioid clade</taxon>
        <taxon>Phaseoleae</taxon>
        <taxon>Vigna</taxon>
    </lineage>
</organism>
<evidence type="ECO:0000313" key="3">
    <source>
        <dbReference type="Proteomes" id="UP001374535"/>
    </source>
</evidence>
<name>A0AAQ3PKE5_VIGMU</name>
<accession>A0AAQ3PKE5</accession>
<sequence>MLQFGIFPNEYCFTASIRSSSNAQYFSIGLVIFGFLCKTGYFHSHVFVGCALIDMFAKGNGDIHLARMVFDKMQDKNLVTWTLMITRYAQHGFLSDAIYLFCSLLVSEHTHDRFTLTSLLSATVEMGFFSLGKQLHSWVIRSRLASDVCVDCTLVDMYTKCAADGSHAIVGEHIVVEFIVGELIVGELIVGELIVGYLIMGDLVKGELIIGEVIVGELIVGDLIMGEFIVGELTVGELIVGCIYCLVNLSFGELIMDEVIVGELIVGDLIVGELIGGELIVGDLIVGEVNISWVILSWVNL</sequence>
<dbReference type="GO" id="GO:0009451">
    <property type="term" value="P:RNA modification"/>
    <property type="evidence" value="ECO:0007669"/>
    <property type="project" value="InterPro"/>
</dbReference>
<dbReference type="InterPro" id="IPR046960">
    <property type="entry name" value="PPR_At4g14850-like_plant"/>
</dbReference>
<keyword evidence="3" id="KW-1185">Reference proteome</keyword>
<proteinExistence type="predicted"/>
<dbReference type="FunFam" id="1.25.40.10:FF:000285">
    <property type="entry name" value="Pentatricopeptide repeat-containing protein, chloroplastic"/>
    <property type="match status" value="1"/>
</dbReference>
<dbReference type="GO" id="GO:0003723">
    <property type="term" value="F:RNA binding"/>
    <property type="evidence" value="ECO:0007669"/>
    <property type="project" value="InterPro"/>
</dbReference>